<name>A0A2Z6ZSJ6_9LAMI</name>
<dbReference type="Proteomes" id="UP000250235">
    <property type="component" value="Unassembled WGS sequence"/>
</dbReference>
<dbReference type="EMBL" id="KV151648">
    <property type="protein sequence ID" value="KZT76122.1"/>
    <property type="molecule type" value="Genomic_DNA"/>
</dbReference>
<gene>
    <name evidence="1" type="ORF">F511_46855</name>
</gene>
<keyword evidence="2" id="KW-1185">Reference proteome</keyword>
<proteinExistence type="predicted"/>
<reference evidence="1 2" key="1">
    <citation type="journal article" date="2015" name="Proc. Natl. Acad. Sci. U.S.A.">
        <title>The resurrection genome of Boea hygrometrica: A blueprint for survival of dehydration.</title>
        <authorList>
            <person name="Xiao L."/>
            <person name="Yang G."/>
            <person name="Zhang L."/>
            <person name="Yang X."/>
            <person name="Zhao S."/>
            <person name="Ji Z."/>
            <person name="Zhou Q."/>
            <person name="Hu M."/>
            <person name="Wang Y."/>
            <person name="Chen M."/>
            <person name="Xu Y."/>
            <person name="Jin H."/>
            <person name="Xiao X."/>
            <person name="Hu G."/>
            <person name="Bao F."/>
            <person name="Hu Y."/>
            <person name="Wan P."/>
            <person name="Li L."/>
            <person name="Deng X."/>
            <person name="Kuang T."/>
            <person name="Xiang C."/>
            <person name="Zhu J.K."/>
            <person name="Oliver M.J."/>
            <person name="He Y."/>
        </authorList>
    </citation>
    <scope>NUCLEOTIDE SEQUENCE [LARGE SCALE GENOMIC DNA]</scope>
    <source>
        <strain evidence="2">cv. XS01</strain>
    </source>
</reference>
<evidence type="ECO:0000313" key="1">
    <source>
        <dbReference type="EMBL" id="KZT76122.1"/>
    </source>
</evidence>
<protein>
    <submittedName>
        <fullName evidence="1">Uncharacterized protein</fullName>
    </submittedName>
</protein>
<evidence type="ECO:0000313" key="2">
    <source>
        <dbReference type="Proteomes" id="UP000250235"/>
    </source>
</evidence>
<dbReference type="AlphaFoldDB" id="A0A2Z6ZSJ6"/>
<organism evidence="1 2">
    <name type="scientific">Dorcoceras hygrometricum</name>
    <dbReference type="NCBI Taxonomy" id="472368"/>
    <lineage>
        <taxon>Eukaryota</taxon>
        <taxon>Viridiplantae</taxon>
        <taxon>Streptophyta</taxon>
        <taxon>Embryophyta</taxon>
        <taxon>Tracheophyta</taxon>
        <taxon>Spermatophyta</taxon>
        <taxon>Magnoliopsida</taxon>
        <taxon>eudicotyledons</taxon>
        <taxon>Gunneridae</taxon>
        <taxon>Pentapetalae</taxon>
        <taxon>asterids</taxon>
        <taxon>lamiids</taxon>
        <taxon>Lamiales</taxon>
        <taxon>Gesneriaceae</taxon>
        <taxon>Didymocarpoideae</taxon>
        <taxon>Trichosporeae</taxon>
        <taxon>Loxocarpinae</taxon>
        <taxon>Dorcoceras</taxon>
    </lineage>
</organism>
<sequence length="82" mass="8829">MKFRGDDEVCVAAEFASLLNFFQAPRLICIRVETVGIHELKSEFSHQSTGNLATGLIFCLCATADIIVASGSLRLVLQLATG</sequence>
<accession>A0A2Z6ZSJ6</accession>